<dbReference type="PANTHER" id="PTHR43664">
    <property type="entry name" value="MONOAMINE OXIDASE-RELATED"/>
    <property type="match status" value="1"/>
</dbReference>
<proteinExistence type="predicted"/>
<dbReference type="Gene3D" id="3.10.129.10">
    <property type="entry name" value="Hotdog Thioesterase"/>
    <property type="match status" value="1"/>
</dbReference>
<gene>
    <name evidence="2" type="ORF">SAMN06265374_0951</name>
</gene>
<organism evidence="2 3">
    <name type="scientific">Roseibium denhamense</name>
    <dbReference type="NCBI Taxonomy" id="76305"/>
    <lineage>
        <taxon>Bacteria</taxon>
        <taxon>Pseudomonadati</taxon>
        <taxon>Pseudomonadota</taxon>
        <taxon>Alphaproteobacteria</taxon>
        <taxon>Hyphomicrobiales</taxon>
        <taxon>Stappiaceae</taxon>
        <taxon>Roseibium</taxon>
    </lineage>
</organism>
<dbReference type="EMBL" id="FXTT01000001">
    <property type="protein sequence ID" value="SMP08269.1"/>
    <property type="molecule type" value="Genomic_DNA"/>
</dbReference>
<dbReference type="InterPro" id="IPR029069">
    <property type="entry name" value="HotDog_dom_sf"/>
</dbReference>
<name>A0ABY1NG86_9HYPH</name>
<dbReference type="SUPFAM" id="SSF54637">
    <property type="entry name" value="Thioesterase/thiol ester dehydrase-isomerase"/>
    <property type="match status" value="1"/>
</dbReference>
<keyword evidence="3" id="KW-1185">Reference proteome</keyword>
<dbReference type="RefSeq" id="WP_155191519.1">
    <property type="nucleotide sequence ID" value="NZ_BAAAEA010000001.1"/>
</dbReference>
<comment type="caution">
    <text evidence="2">The sequence shown here is derived from an EMBL/GenBank/DDBJ whole genome shotgun (WGS) entry which is preliminary data.</text>
</comment>
<dbReference type="Pfam" id="PF01575">
    <property type="entry name" value="MaoC_dehydratas"/>
    <property type="match status" value="1"/>
</dbReference>
<protein>
    <submittedName>
        <fullName evidence="2">Acyl dehydratase</fullName>
    </submittedName>
</protein>
<evidence type="ECO:0000313" key="3">
    <source>
        <dbReference type="Proteomes" id="UP001157914"/>
    </source>
</evidence>
<accession>A0ABY1NG86</accession>
<evidence type="ECO:0000259" key="1">
    <source>
        <dbReference type="Pfam" id="PF01575"/>
    </source>
</evidence>
<feature type="domain" description="MaoC-like" evidence="1">
    <location>
        <begin position="12"/>
        <end position="112"/>
    </location>
</feature>
<dbReference type="InterPro" id="IPR002539">
    <property type="entry name" value="MaoC-like_dom"/>
</dbReference>
<reference evidence="2 3" key="1">
    <citation type="submission" date="2017-05" db="EMBL/GenBank/DDBJ databases">
        <authorList>
            <person name="Varghese N."/>
            <person name="Submissions S."/>
        </authorList>
    </citation>
    <scope>NUCLEOTIDE SEQUENCE [LARGE SCALE GENOMIC DNA]</scope>
    <source>
        <strain evidence="2 3">DSM 15949</strain>
    </source>
</reference>
<dbReference type="CDD" id="cd03454">
    <property type="entry name" value="YdeM"/>
    <property type="match status" value="1"/>
</dbReference>
<dbReference type="InterPro" id="IPR052342">
    <property type="entry name" value="MCH/BMMD"/>
</dbReference>
<evidence type="ECO:0000313" key="2">
    <source>
        <dbReference type="EMBL" id="SMP08269.1"/>
    </source>
</evidence>
<dbReference type="PANTHER" id="PTHR43664:SF1">
    <property type="entry name" value="BETA-METHYLMALYL-COA DEHYDRATASE"/>
    <property type="match status" value="1"/>
</dbReference>
<sequence>MASDLHFEDFVPGQTYDLGSVCVSKDEIVAFAAEYDPQPFHLDEEAGRASMLGGLAASGWHTCAMVMRLLADGLLNRSSSKGAPGVDTIEWKRPVFPGDTLSATATIQKVRSLVTKPDLGLVFVRIAVTNQDDLPVLFWENPIMFAKREMAP</sequence>
<dbReference type="Proteomes" id="UP001157914">
    <property type="component" value="Unassembled WGS sequence"/>
</dbReference>